<feature type="transmembrane region" description="Helical" evidence="6">
    <location>
        <begin position="59"/>
        <end position="81"/>
    </location>
</feature>
<name>A0A0M9ARG9_9EURY</name>
<feature type="transmembrane region" description="Helical" evidence="6">
    <location>
        <begin position="189"/>
        <end position="208"/>
    </location>
</feature>
<evidence type="ECO:0000313" key="8">
    <source>
        <dbReference type="Proteomes" id="UP000037747"/>
    </source>
</evidence>
<feature type="transmembrane region" description="Helical" evidence="6">
    <location>
        <begin position="148"/>
        <end position="177"/>
    </location>
</feature>
<feature type="transmembrane region" description="Helical" evidence="6">
    <location>
        <begin position="299"/>
        <end position="317"/>
    </location>
</feature>
<dbReference type="Gene3D" id="1.10.3470.10">
    <property type="entry name" value="ABC transporter involved in vitamin B12 uptake, BtuC"/>
    <property type="match status" value="1"/>
</dbReference>
<evidence type="ECO:0000256" key="6">
    <source>
        <dbReference type="SAM" id="Phobius"/>
    </source>
</evidence>
<dbReference type="Pfam" id="PF00950">
    <property type="entry name" value="ABC-3"/>
    <property type="match status" value="1"/>
</dbReference>
<evidence type="ECO:0000256" key="5">
    <source>
        <dbReference type="ARBA" id="ARBA00023136"/>
    </source>
</evidence>
<dbReference type="PATRIC" id="fig|1705389.3.peg.282"/>
<feature type="transmembrane region" description="Helical" evidence="6">
    <location>
        <begin position="21"/>
        <end position="39"/>
    </location>
</feature>
<feature type="transmembrane region" description="Helical" evidence="6">
    <location>
        <begin position="93"/>
        <end position="111"/>
    </location>
</feature>
<dbReference type="RefSeq" id="WP_053770073.1">
    <property type="nucleotide sequence ID" value="NZ_LIST01000001.1"/>
</dbReference>
<organism evidence="7 8">
    <name type="scientific">Halorubrum tropicale</name>
    <dbReference type="NCBI Taxonomy" id="1765655"/>
    <lineage>
        <taxon>Archaea</taxon>
        <taxon>Methanobacteriati</taxon>
        <taxon>Methanobacteriota</taxon>
        <taxon>Stenosarchaea group</taxon>
        <taxon>Halobacteria</taxon>
        <taxon>Halobacteriales</taxon>
        <taxon>Haloferacaceae</taxon>
        <taxon>Halorubrum</taxon>
    </lineage>
</organism>
<dbReference type="GO" id="GO:0043190">
    <property type="term" value="C:ATP-binding cassette (ABC) transporter complex"/>
    <property type="evidence" value="ECO:0007669"/>
    <property type="project" value="InterPro"/>
</dbReference>
<sequence length="352" mass="37214">MMFTLRRLGESVPLDDMIATPLFAVNVFAPIEWFLNYVFGPGMDVLADLLGMPMLEYPYMQRAYLAALCIALIGPVVGTFLVHREMAMISDTLAHTAFAGVAVGLFLNSAFSLTLSPLFTAFVVAIVTALLVELLVEHAGAYSDTSLAIVLTGGFAVGSILITATDGGIAVGIDAYLFGSLATVSTESVGILALMSVLVGSLVTLAYRPLLYVTFDATAARAARLNVRLYKRLMVVLTALVVVSAMQIMGVILVAAMLVVPVAAAAQVAESFKQSILLAILAAEFAAIAGVTLSYVYGIAAGGSIVVAAIAVYAVALSSRKLGYRLPIVQRFSDRQSNHHRKELEVDGGKRE</sequence>
<dbReference type="OrthoDB" id="11310at2157"/>
<evidence type="ECO:0000256" key="3">
    <source>
        <dbReference type="ARBA" id="ARBA00022692"/>
    </source>
</evidence>
<dbReference type="Proteomes" id="UP000037747">
    <property type="component" value="Unassembled WGS sequence"/>
</dbReference>
<feature type="transmembrane region" description="Helical" evidence="6">
    <location>
        <begin position="229"/>
        <end position="246"/>
    </location>
</feature>
<keyword evidence="4 6" id="KW-1133">Transmembrane helix</keyword>
<dbReference type="PANTHER" id="PTHR30477">
    <property type="entry name" value="ABC-TRANSPORTER METAL-BINDING PROTEIN"/>
    <property type="match status" value="1"/>
</dbReference>
<dbReference type="InterPro" id="IPR037294">
    <property type="entry name" value="ABC_BtuC-like"/>
</dbReference>
<keyword evidence="5 6" id="KW-0472">Membrane</keyword>
<evidence type="ECO:0000256" key="1">
    <source>
        <dbReference type="ARBA" id="ARBA00004141"/>
    </source>
</evidence>
<dbReference type="InterPro" id="IPR001626">
    <property type="entry name" value="ABC_TroCD"/>
</dbReference>
<keyword evidence="3 6" id="KW-0812">Transmembrane</keyword>
<dbReference type="GO" id="GO:0055085">
    <property type="term" value="P:transmembrane transport"/>
    <property type="evidence" value="ECO:0007669"/>
    <property type="project" value="InterPro"/>
</dbReference>
<dbReference type="AlphaFoldDB" id="A0A0M9ARG9"/>
<evidence type="ECO:0000256" key="4">
    <source>
        <dbReference type="ARBA" id="ARBA00022989"/>
    </source>
</evidence>
<gene>
    <name evidence="7" type="ORF">AMR74_00195</name>
</gene>
<accession>A0A0M9ARG9</accession>
<protein>
    <submittedName>
        <fullName evidence="7">ABC transporter permease</fullName>
    </submittedName>
</protein>
<evidence type="ECO:0000313" key="7">
    <source>
        <dbReference type="EMBL" id="KOX97369.1"/>
    </source>
</evidence>
<comment type="caution">
    <text evidence="7">The sequence shown here is derived from an EMBL/GenBank/DDBJ whole genome shotgun (WGS) entry which is preliminary data.</text>
</comment>
<evidence type="ECO:0000256" key="2">
    <source>
        <dbReference type="ARBA" id="ARBA00008034"/>
    </source>
</evidence>
<keyword evidence="8" id="KW-1185">Reference proteome</keyword>
<comment type="similarity">
    <text evidence="2">Belongs to the ABC-3 integral membrane protein family.</text>
</comment>
<proteinExistence type="inferred from homology"/>
<feature type="transmembrane region" description="Helical" evidence="6">
    <location>
        <begin position="117"/>
        <end position="136"/>
    </location>
</feature>
<comment type="subcellular location">
    <subcellularLocation>
        <location evidence="1">Membrane</location>
        <topology evidence="1">Multi-pass membrane protein</topology>
    </subcellularLocation>
</comment>
<reference evidence="7 8" key="1">
    <citation type="submission" date="2015-08" db="EMBL/GenBank/DDBJ databases">
        <title>Genomes of Isolates from Cabo Rojo, PR.</title>
        <authorList>
            <person name="Sanchez-Nieves R.L."/>
            <person name="Montalvo-Rodriguez R."/>
        </authorList>
    </citation>
    <scope>NUCLEOTIDE SEQUENCE [LARGE SCALE GENOMIC DNA]</scope>
    <source>
        <strain evidence="7 8">5</strain>
    </source>
</reference>
<dbReference type="PANTHER" id="PTHR30477:SF0">
    <property type="entry name" value="METAL TRANSPORT SYSTEM MEMBRANE PROTEIN TM_0125-RELATED"/>
    <property type="match status" value="1"/>
</dbReference>
<dbReference type="SUPFAM" id="SSF81345">
    <property type="entry name" value="ABC transporter involved in vitamin B12 uptake, BtuC"/>
    <property type="match status" value="1"/>
</dbReference>
<dbReference type="STRING" id="1765655.AMR74_00195"/>
<dbReference type="EMBL" id="LIST01000001">
    <property type="protein sequence ID" value="KOX97369.1"/>
    <property type="molecule type" value="Genomic_DNA"/>
</dbReference>